<dbReference type="Gene3D" id="1.25.40.10">
    <property type="entry name" value="Tetratricopeptide repeat domain"/>
    <property type="match status" value="1"/>
</dbReference>
<dbReference type="Proteomes" id="UP000752292">
    <property type="component" value="Unassembled WGS sequence"/>
</dbReference>
<evidence type="ECO:0000256" key="2">
    <source>
        <dbReference type="ARBA" id="ARBA00022692"/>
    </source>
</evidence>
<feature type="compositionally biased region" description="Basic and acidic residues" evidence="9">
    <location>
        <begin position="266"/>
        <end position="279"/>
    </location>
</feature>
<dbReference type="AlphaFoldDB" id="A0A932ZR84"/>
<evidence type="ECO:0000256" key="4">
    <source>
        <dbReference type="ARBA" id="ARBA00022803"/>
    </source>
</evidence>
<keyword evidence="3" id="KW-0677">Repeat</keyword>
<comment type="subcellular location">
    <subcellularLocation>
        <location evidence="1">Membrane</location>
        <topology evidence="1">Single-pass membrane protein</topology>
    </subcellularLocation>
</comment>
<evidence type="ECO:0000256" key="9">
    <source>
        <dbReference type="SAM" id="MobiDB-lite"/>
    </source>
</evidence>
<evidence type="ECO:0000313" key="11">
    <source>
        <dbReference type="Proteomes" id="UP000752292"/>
    </source>
</evidence>
<keyword evidence="5" id="KW-1133">Transmembrane helix</keyword>
<feature type="region of interest" description="Disordered" evidence="9">
    <location>
        <begin position="32"/>
        <end position="75"/>
    </location>
</feature>
<feature type="region of interest" description="Disordered" evidence="9">
    <location>
        <begin position="266"/>
        <end position="285"/>
    </location>
</feature>
<evidence type="ECO:0000256" key="1">
    <source>
        <dbReference type="ARBA" id="ARBA00004167"/>
    </source>
</evidence>
<dbReference type="GO" id="GO:0030150">
    <property type="term" value="P:protein import into mitochondrial matrix"/>
    <property type="evidence" value="ECO:0007669"/>
    <property type="project" value="TreeGrafter"/>
</dbReference>
<comment type="similarity">
    <text evidence="7">Belongs to the Tom70 family.</text>
</comment>
<dbReference type="PANTHER" id="PTHR46208:SF1">
    <property type="entry name" value="MITOCHONDRIAL IMPORT RECEPTOR SUBUNIT TOM70"/>
    <property type="match status" value="1"/>
</dbReference>
<dbReference type="GO" id="GO:0008320">
    <property type="term" value="F:protein transmembrane transporter activity"/>
    <property type="evidence" value="ECO:0007669"/>
    <property type="project" value="TreeGrafter"/>
</dbReference>
<dbReference type="PROSITE" id="PS50005">
    <property type="entry name" value="TPR"/>
    <property type="match status" value="1"/>
</dbReference>
<reference evidence="10" key="1">
    <citation type="submission" date="2020-07" db="EMBL/GenBank/DDBJ databases">
        <title>Huge and variable diversity of episymbiotic CPR bacteria and DPANN archaea in groundwater ecosystems.</title>
        <authorList>
            <person name="He C.Y."/>
            <person name="Keren R."/>
            <person name="Whittaker M."/>
            <person name="Farag I.F."/>
            <person name="Doudna J."/>
            <person name="Cate J.H.D."/>
            <person name="Banfield J.F."/>
        </authorList>
    </citation>
    <scope>NUCLEOTIDE SEQUENCE</scope>
    <source>
        <strain evidence="10">NC_groundwater_1370_Ag_S-0.2um_69_93</strain>
    </source>
</reference>
<keyword evidence="4 8" id="KW-0802">TPR repeat</keyword>
<evidence type="ECO:0000256" key="5">
    <source>
        <dbReference type="ARBA" id="ARBA00022989"/>
    </source>
</evidence>
<sequence>VQLAYAEAASAAEFIQRRGGKKGLAEVLRAIGRAKKAPAPAKTEAPEVETPKGAAPPAKEGEPKQDEEPPSRRRASLVELEATGPPQSAEPGLRKIFGVSLAGFEEKWKEELKRRPLRPRPGAQVQRFRLKPTGPVDENAADLEALKNAVARRRMRLGDRLSVTGRMEAALIEYTRALRDEPYSQPLLNRIARLQLQAGQPEQALHHIQRALDVDPDYATSYIHRAMAHELGGNLAAALKSWEEVLHINPFIPLVHERLAALYEKAGDKQKAQREREAARALQRR</sequence>
<dbReference type="GO" id="GO:0030943">
    <property type="term" value="F:mitochondrion targeting sequence binding"/>
    <property type="evidence" value="ECO:0007669"/>
    <property type="project" value="TreeGrafter"/>
</dbReference>
<accession>A0A932ZR84</accession>
<name>A0A932ZR84_UNCTE</name>
<dbReference type="SUPFAM" id="SSF48452">
    <property type="entry name" value="TPR-like"/>
    <property type="match status" value="1"/>
</dbReference>
<comment type="caution">
    <text evidence="10">The sequence shown here is derived from an EMBL/GenBank/DDBJ whole genome shotgun (WGS) entry which is preliminary data.</text>
</comment>
<dbReference type="InterPro" id="IPR011990">
    <property type="entry name" value="TPR-like_helical_dom_sf"/>
</dbReference>
<organism evidence="10 11">
    <name type="scientific">Tectimicrobiota bacterium</name>
    <dbReference type="NCBI Taxonomy" id="2528274"/>
    <lineage>
        <taxon>Bacteria</taxon>
        <taxon>Pseudomonadati</taxon>
        <taxon>Nitrospinota/Tectimicrobiota group</taxon>
        <taxon>Candidatus Tectimicrobiota</taxon>
    </lineage>
</organism>
<keyword evidence="2" id="KW-0812">Transmembrane</keyword>
<proteinExistence type="inferred from homology"/>
<dbReference type="PANTHER" id="PTHR46208">
    <property type="entry name" value="MITOCHONDRIAL IMPORT RECEPTOR SUBUNIT TOM70"/>
    <property type="match status" value="1"/>
</dbReference>
<dbReference type="EMBL" id="JACQRX010000027">
    <property type="protein sequence ID" value="MBI4250934.1"/>
    <property type="molecule type" value="Genomic_DNA"/>
</dbReference>
<keyword evidence="6" id="KW-0472">Membrane</keyword>
<dbReference type="GO" id="GO:0016020">
    <property type="term" value="C:membrane"/>
    <property type="evidence" value="ECO:0007669"/>
    <property type="project" value="UniProtKB-SubCell"/>
</dbReference>
<dbReference type="InterPro" id="IPR019734">
    <property type="entry name" value="TPR_rpt"/>
</dbReference>
<dbReference type="Pfam" id="PF13432">
    <property type="entry name" value="TPR_16"/>
    <property type="match status" value="1"/>
</dbReference>
<protein>
    <submittedName>
        <fullName evidence="10">Tetratricopeptide repeat protein</fullName>
    </submittedName>
</protein>
<evidence type="ECO:0000256" key="3">
    <source>
        <dbReference type="ARBA" id="ARBA00022737"/>
    </source>
</evidence>
<feature type="repeat" description="TPR" evidence="8">
    <location>
        <begin position="185"/>
        <end position="218"/>
    </location>
</feature>
<feature type="non-terminal residue" evidence="10">
    <location>
        <position position="1"/>
    </location>
</feature>
<dbReference type="SMART" id="SM00028">
    <property type="entry name" value="TPR"/>
    <property type="match status" value="2"/>
</dbReference>
<evidence type="ECO:0000256" key="8">
    <source>
        <dbReference type="PROSITE-ProRule" id="PRU00339"/>
    </source>
</evidence>
<evidence type="ECO:0000313" key="10">
    <source>
        <dbReference type="EMBL" id="MBI4250934.1"/>
    </source>
</evidence>
<evidence type="ECO:0000256" key="6">
    <source>
        <dbReference type="ARBA" id="ARBA00023136"/>
    </source>
</evidence>
<feature type="compositionally biased region" description="Basic and acidic residues" evidence="9">
    <location>
        <begin position="59"/>
        <end position="71"/>
    </location>
</feature>
<gene>
    <name evidence="10" type="ORF">HY618_00610</name>
</gene>
<evidence type="ECO:0000256" key="7">
    <source>
        <dbReference type="ARBA" id="ARBA00038030"/>
    </source>
</evidence>